<dbReference type="PANTHER" id="PTHR31088">
    <property type="entry name" value="MEMBRANE-ASSOCIATED PROTEIN VIPP1, CHLOROPLASTIC"/>
    <property type="match status" value="1"/>
</dbReference>
<dbReference type="PANTHER" id="PTHR31088:SF6">
    <property type="entry name" value="PHAGE SHOCK PROTEIN A"/>
    <property type="match status" value="1"/>
</dbReference>
<dbReference type="GO" id="GO:0005829">
    <property type="term" value="C:cytosol"/>
    <property type="evidence" value="ECO:0007669"/>
    <property type="project" value="TreeGrafter"/>
</dbReference>
<dbReference type="Pfam" id="PF04012">
    <property type="entry name" value="PspA_IM30"/>
    <property type="match status" value="1"/>
</dbReference>
<name>A0A380TBK0_9ZZZZ</name>
<dbReference type="NCBIfam" id="TIGR02977">
    <property type="entry name" value="phageshock_pspA"/>
    <property type="match status" value="1"/>
</dbReference>
<feature type="coiled-coil region" evidence="2">
    <location>
        <begin position="47"/>
        <end position="142"/>
    </location>
</feature>
<comment type="similarity">
    <text evidence="1">Belongs to the PspA/Vipp/IM30 family.</text>
</comment>
<accession>A0A380TBK0</accession>
<dbReference type="EMBL" id="UIDG01000059">
    <property type="protein sequence ID" value="SUS04848.1"/>
    <property type="molecule type" value="Genomic_DNA"/>
</dbReference>
<dbReference type="InterPro" id="IPR014319">
    <property type="entry name" value="Phageshock_PspA"/>
</dbReference>
<dbReference type="EMBL" id="UIDG01000106">
    <property type="protein sequence ID" value="SUS05411.1"/>
    <property type="molecule type" value="Genomic_DNA"/>
</dbReference>
<dbReference type="GO" id="GO:0009271">
    <property type="term" value="P:phage shock"/>
    <property type="evidence" value="ECO:0007669"/>
    <property type="project" value="TreeGrafter"/>
</dbReference>
<gene>
    <name evidence="3" type="primary">pspA</name>
    <name evidence="3" type="ORF">DF3PB_1510008</name>
    <name evidence="4" type="ORF">DF3PB_1940005</name>
</gene>
<dbReference type="AlphaFoldDB" id="A0A380TBK0"/>
<proteinExistence type="inferred from homology"/>
<reference evidence="3" key="1">
    <citation type="submission" date="2018-07" db="EMBL/GenBank/DDBJ databases">
        <authorList>
            <person name="Quirk P.G."/>
            <person name="Krulwich T.A."/>
        </authorList>
    </citation>
    <scope>NUCLEOTIDE SEQUENCE</scope>
</reference>
<evidence type="ECO:0000256" key="2">
    <source>
        <dbReference type="SAM" id="Coils"/>
    </source>
</evidence>
<evidence type="ECO:0000256" key="1">
    <source>
        <dbReference type="ARBA" id="ARBA00043985"/>
    </source>
</evidence>
<sequence>MGIFSRLADIVNSNINAILESAEDPQKIIRLIIQEMEETLVEVRATAARGIAEKKDVERRLARLQEAQAEWERKAEVALRRDREDLSKAALIEKARLGETVKALSQERDALTTALAQGEADIAKLEAKLRDAKTRQKTMEARHETASNRLKARKQVYDSRADDAFSRFESFERRIDEKEGQAEALELGKTRTVAEELADLEADAAIEDELKALKQRVAKSGQGN</sequence>
<evidence type="ECO:0000313" key="4">
    <source>
        <dbReference type="EMBL" id="SUS05411.1"/>
    </source>
</evidence>
<dbReference type="InterPro" id="IPR007157">
    <property type="entry name" value="PspA_VIPP1"/>
</dbReference>
<organism evidence="3">
    <name type="scientific">metagenome</name>
    <dbReference type="NCBI Taxonomy" id="256318"/>
    <lineage>
        <taxon>unclassified sequences</taxon>
        <taxon>metagenomes</taxon>
    </lineage>
</organism>
<evidence type="ECO:0000313" key="3">
    <source>
        <dbReference type="EMBL" id="SUS04848.1"/>
    </source>
</evidence>
<protein>
    <submittedName>
        <fullName evidence="3">Regulatory protein for phage-shock-protein operon</fullName>
    </submittedName>
</protein>
<keyword evidence="2" id="KW-0175">Coiled coil</keyword>